<keyword evidence="13" id="KW-1185">Reference proteome</keyword>
<dbReference type="Pfam" id="PF00001">
    <property type="entry name" value="7tm_1"/>
    <property type="match status" value="1"/>
</dbReference>
<dbReference type="SUPFAM" id="SSF81321">
    <property type="entry name" value="Family A G protein-coupled receptor-like"/>
    <property type="match status" value="1"/>
</dbReference>
<dbReference type="CDD" id="cd00637">
    <property type="entry name" value="7tm_classA_rhodopsin-like"/>
    <property type="match status" value="1"/>
</dbReference>
<sequence length="336" mass="38500">METTPFLEILNTATVSTGNSSDYGISQTPFQVFVITFATLAVVASFLLNPLMLLTLRRVASIQTTTKIFMASLTLSDFCNGIFWVFKLPELYAAEWLLGDFLCRVSGVMVNTFHALGIFSLLLLTLDRYIAILFPLRYPRMMTIFRAKLAVCVTWTTAFISCILLFGIYDHKIVLQDTPRFCVRRTYSDWRAYVAILVIAIPLVTIFVIYAHVLLIARRHSRQIAVEISSDQDGRRTLHRINLRSTTTIIIITSTLIITWVPSAILLPILASKNFLEYDNIFFAIILPNVLLMSNSWLNVIIYYLRNRDLRRTIHDVLSDMCHFRKTRDPCHSITL</sequence>
<dbReference type="PANTHER" id="PTHR24249">
    <property type="entry name" value="HISTAMINE RECEPTOR-RELATED G-PROTEIN COUPLED RECEPTOR"/>
    <property type="match status" value="1"/>
</dbReference>
<dbReference type="InterPro" id="IPR000276">
    <property type="entry name" value="GPCR_Rhodpsn"/>
</dbReference>
<evidence type="ECO:0000313" key="12">
    <source>
        <dbReference type="EnsemblMetazoa" id="XP_038059131.1"/>
    </source>
</evidence>
<feature type="transmembrane region" description="Helical" evidence="10">
    <location>
        <begin position="249"/>
        <end position="269"/>
    </location>
</feature>
<proteinExistence type="inferred from homology"/>
<evidence type="ECO:0000256" key="8">
    <source>
        <dbReference type="ARBA" id="ARBA00023224"/>
    </source>
</evidence>
<evidence type="ECO:0000256" key="9">
    <source>
        <dbReference type="RuleBase" id="RU000688"/>
    </source>
</evidence>
<keyword evidence="2" id="KW-1003">Cell membrane</keyword>
<dbReference type="InterPro" id="IPR017452">
    <property type="entry name" value="GPCR_Rhodpsn_7TM"/>
</dbReference>
<keyword evidence="5 9" id="KW-0297">G-protein coupled receptor</keyword>
<evidence type="ECO:0000259" key="11">
    <source>
        <dbReference type="PROSITE" id="PS50262"/>
    </source>
</evidence>
<accession>A0A914A6T9</accession>
<dbReference type="PROSITE" id="PS00237">
    <property type="entry name" value="G_PROTEIN_RECEP_F1_1"/>
    <property type="match status" value="1"/>
</dbReference>
<dbReference type="PROSITE" id="PS50262">
    <property type="entry name" value="G_PROTEIN_RECEP_F1_2"/>
    <property type="match status" value="1"/>
</dbReference>
<keyword evidence="3 9" id="KW-0812">Transmembrane</keyword>
<reference evidence="12" key="1">
    <citation type="submission" date="2022-11" db="UniProtKB">
        <authorList>
            <consortium name="EnsemblMetazoa"/>
        </authorList>
    </citation>
    <scope>IDENTIFICATION</scope>
</reference>
<dbReference type="AlphaFoldDB" id="A0A914A6T9"/>
<dbReference type="EnsemblMetazoa" id="XM_038203203.1">
    <property type="protein sequence ID" value="XP_038059131.1"/>
    <property type="gene ID" value="LOC119730350"/>
</dbReference>
<evidence type="ECO:0000256" key="7">
    <source>
        <dbReference type="ARBA" id="ARBA00023170"/>
    </source>
</evidence>
<feature type="domain" description="G-protein coupled receptors family 1 profile" evidence="11">
    <location>
        <begin position="48"/>
        <end position="303"/>
    </location>
</feature>
<dbReference type="InterPro" id="IPR050569">
    <property type="entry name" value="TAAR"/>
</dbReference>
<evidence type="ECO:0000256" key="10">
    <source>
        <dbReference type="SAM" id="Phobius"/>
    </source>
</evidence>
<dbReference type="RefSeq" id="XP_038059131.1">
    <property type="nucleotide sequence ID" value="XM_038203203.1"/>
</dbReference>
<evidence type="ECO:0000256" key="4">
    <source>
        <dbReference type="ARBA" id="ARBA00022989"/>
    </source>
</evidence>
<comment type="subcellular location">
    <subcellularLocation>
        <location evidence="1">Cell membrane</location>
        <topology evidence="1">Multi-pass membrane protein</topology>
    </subcellularLocation>
</comment>
<feature type="transmembrane region" description="Helical" evidence="10">
    <location>
        <begin position="30"/>
        <end position="56"/>
    </location>
</feature>
<keyword evidence="7 9" id="KW-0675">Receptor</keyword>
<evidence type="ECO:0000256" key="1">
    <source>
        <dbReference type="ARBA" id="ARBA00004651"/>
    </source>
</evidence>
<evidence type="ECO:0000256" key="2">
    <source>
        <dbReference type="ARBA" id="ARBA00022475"/>
    </source>
</evidence>
<dbReference type="PRINTS" id="PR00237">
    <property type="entry name" value="GPCRRHODOPSN"/>
</dbReference>
<comment type="similarity">
    <text evidence="9">Belongs to the G-protein coupled receptor 1 family.</text>
</comment>
<dbReference type="Proteomes" id="UP000887568">
    <property type="component" value="Unplaced"/>
</dbReference>
<evidence type="ECO:0000256" key="3">
    <source>
        <dbReference type="ARBA" id="ARBA00022692"/>
    </source>
</evidence>
<feature type="transmembrane region" description="Helical" evidence="10">
    <location>
        <begin position="106"/>
        <end position="126"/>
    </location>
</feature>
<dbReference type="GO" id="GO:0004930">
    <property type="term" value="F:G protein-coupled receptor activity"/>
    <property type="evidence" value="ECO:0007669"/>
    <property type="project" value="UniProtKB-KW"/>
</dbReference>
<dbReference type="GO" id="GO:0005886">
    <property type="term" value="C:plasma membrane"/>
    <property type="evidence" value="ECO:0007669"/>
    <property type="project" value="UniProtKB-SubCell"/>
</dbReference>
<evidence type="ECO:0000313" key="13">
    <source>
        <dbReference type="Proteomes" id="UP000887568"/>
    </source>
</evidence>
<name>A0A914A6T9_PATMI</name>
<dbReference type="GeneID" id="119730350"/>
<dbReference type="OMA" id="WRAYVAI"/>
<keyword evidence="6 10" id="KW-0472">Membrane</keyword>
<feature type="transmembrane region" description="Helical" evidence="10">
    <location>
        <begin position="68"/>
        <end position="86"/>
    </location>
</feature>
<feature type="transmembrane region" description="Helical" evidence="10">
    <location>
        <begin position="193"/>
        <end position="217"/>
    </location>
</feature>
<evidence type="ECO:0000256" key="5">
    <source>
        <dbReference type="ARBA" id="ARBA00023040"/>
    </source>
</evidence>
<protein>
    <recommendedName>
        <fullName evidence="11">G-protein coupled receptors family 1 profile domain-containing protein</fullName>
    </recommendedName>
</protein>
<keyword evidence="4 10" id="KW-1133">Transmembrane helix</keyword>
<keyword evidence="8 9" id="KW-0807">Transducer</keyword>
<feature type="transmembrane region" description="Helical" evidence="10">
    <location>
        <begin position="147"/>
        <end position="169"/>
    </location>
</feature>
<dbReference type="OrthoDB" id="10042731at2759"/>
<organism evidence="12 13">
    <name type="scientific">Patiria miniata</name>
    <name type="common">Bat star</name>
    <name type="synonym">Asterina miniata</name>
    <dbReference type="NCBI Taxonomy" id="46514"/>
    <lineage>
        <taxon>Eukaryota</taxon>
        <taxon>Metazoa</taxon>
        <taxon>Echinodermata</taxon>
        <taxon>Eleutherozoa</taxon>
        <taxon>Asterozoa</taxon>
        <taxon>Asteroidea</taxon>
        <taxon>Valvatacea</taxon>
        <taxon>Valvatida</taxon>
        <taxon>Asterinidae</taxon>
        <taxon>Patiria</taxon>
    </lineage>
</organism>
<evidence type="ECO:0000256" key="6">
    <source>
        <dbReference type="ARBA" id="ARBA00023136"/>
    </source>
</evidence>
<feature type="transmembrane region" description="Helical" evidence="10">
    <location>
        <begin position="281"/>
        <end position="305"/>
    </location>
</feature>
<dbReference type="Gene3D" id="1.20.1070.10">
    <property type="entry name" value="Rhodopsin 7-helix transmembrane proteins"/>
    <property type="match status" value="1"/>
</dbReference>
<dbReference type="SMART" id="SM01381">
    <property type="entry name" value="7TM_GPCR_Srsx"/>
    <property type="match status" value="1"/>
</dbReference>